<keyword evidence="2" id="KW-1185">Reference proteome</keyword>
<sequence length="133" mass="15928">MPKITFKNLNSEKQDHIFNSLLKEFSKFPVSKAKVSRIIVSANIARGSFYKYFDNLEDSYRYTFDCVMQTVHADLYQEISSSPKDTLNSFYQYTKKFAKELNHSKYKDFYKLYLKYNQYYLSGSIHKTKRMKN</sequence>
<reference evidence="1" key="2">
    <citation type="journal article" date="2023" name="PLoS ONE">
        <title>Philodulcilactobacillus myokoensis gen. nov., sp. nov., a fructophilic, acidophilic, and agar-phobic lactic acid bacterium isolated from fermented vegetable extracts.</title>
        <authorList>
            <person name="Kouya T."/>
            <person name="Ishiyama Y."/>
            <person name="Ohashi S."/>
            <person name="Kumakubo R."/>
            <person name="Yamazaki T."/>
            <person name="Otaki T."/>
        </authorList>
    </citation>
    <scope>NUCLEOTIDE SEQUENCE</scope>
    <source>
        <strain evidence="1">WR16-4</strain>
    </source>
</reference>
<dbReference type="SUPFAM" id="SSF46689">
    <property type="entry name" value="Homeodomain-like"/>
    <property type="match status" value="1"/>
</dbReference>
<protein>
    <recommendedName>
        <fullName evidence="3">TetR/AcrR family transcriptional regulator</fullName>
    </recommendedName>
</protein>
<evidence type="ECO:0000313" key="1">
    <source>
        <dbReference type="EMBL" id="GLB46248.1"/>
    </source>
</evidence>
<organism evidence="1 2">
    <name type="scientific">Philodulcilactobacillus myokoensis</name>
    <dbReference type="NCBI Taxonomy" id="2929573"/>
    <lineage>
        <taxon>Bacteria</taxon>
        <taxon>Bacillati</taxon>
        <taxon>Bacillota</taxon>
        <taxon>Bacilli</taxon>
        <taxon>Lactobacillales</taxon>
        <taxon>Lactobacillaceae</taxon>
        <taxon>Philodulcilactobacillus</taxon>
    </lineage>
</organism>
<dbReference type="EMBL" id="BRPL01000002">
    <property type="protein sequence ID" value="GLB46248.1"/>
    <property type="molecule type" value="Genomic_DNA"/>
</dbReference>
<name>A0A9W6B059_9LACO</name>
<proteinExistence type="predicted"/>
<comment type="caution">
    <text evidence="1">The sequence shown here is derived from an EMBL/GenBank/DDBJ whole genome shotgun (WGS) entry which is preliminary data.</text>
</comment>
<dbReference type="AlphaFoldDB" id="A0A9W6B059"/>
<dbReference type="Gene3D" id="1.10.357.10">
    <property type="entry name" value="Tetracycline Repressor, domain 2"/>
    <property type="match status" value="1"/>
</dbReference>
<dbReference type="RefSeq" id="WP_286135704.1">
    <property type="nucleotide sequence ID" value="NZ_BRPL01000002.1"/>
</dbReference>
<evidence type="ECO:0008006" key="3">
    <source>
        <dbReference type="Google" id="ProtNLM"/>
    </source>
</evidence>
<reference evidence="1" key="1">
    <citation type="submission" date="2022-07" db="EMBL/GenBank/DDBJ databases">
        <authorList>
            <person name="Kouya T."/>
            <person name="Ishiyama Y."/>
        </authorList>
    </citation>
    <scope>NUCLEOTIDE SEQUENCE</scope>
    <source>
        <strain evidence="1">WR16-4</strain>
    </source>
</reference>
<evidence type="ECO:0000313" key="2">
    <source>
        <dbReference type="Proteomes" id="UP001144204"/>
    </source>
</evidence>
<accession>A0A9W6B059</accession>
<dbReference type="InterPro" id="IPR009057">
    <property type="entry name" value="Homeodomain-like_sf"/>
</dbReference>
<gene>
    <name evidence="1" type="ORF">WR164_02270</name>
</gene>
<dbReference type="Proteomes" id="UP001144204">
    <property type="component" value="Unassembled WGS sequence"/>
</dbReference>